<proteinExistence type="predicted"/>
<name>A0ACC4AQE3_POPAL</name>
<evidence type="ECO:0000313" key="1">
    <source>
        <dbReference type="EMBL" id="KAL3568385.1"/>
    </source>
</evidence>
<dbReference type="Proteomes" id="UP000309997">
    <property type="component" value="Unassembled WGS sequence"/>
</dbReference>
<evidence type="ECO:0000313" key="2">
    <source>
        <dbReference type="Proteomes" id="UP000309997"/>
    </source>
</evidence>
<gene>
    <name evidence="1" type="ORF">D5086_031036</name>
</gene>
<dbReference type="EMBL" id="RCHU02000017">
    <property type="protein sequence ID" value="KAL3568385.1"/>
    <property type="molecule type" value="Genomic_DNA"/>
</dbReference>
<sequence length="182" mass="20816">MFVVYDDGVPLLPWNLKDNAGPLLHHVAPMPLKSLPPSIRTSGTPHHVMLIFHKKRKESGRTIEKAYNNSSSRLHQRSMGFRHPHRTWTSLSPICQASQNHMYMLLVGPDDNEHNLAHVRHVPPLHSLSTNKHQIKSETQFFSLSDAINSGVLNERPSPLCSSWLRQLDLANGKRNQWRTLF</sequence>
<keyword evidence="2" id="KW-1185">Reference proteome</keyword>
<organism evidence="1 2">
    <name type="scientific">Populus alba</name>
    <name type="common">White poplar</name>
    <dbReference type="NCBI Taxonomy" id="43335"/>
    <lineage>
        <taxon>Eukaryota</taxon>
        <taxon>Viridiplantae</taxon>
        <taxon>Streptophyta</taxon>
        <taxon>Embryophyta</taxon>
        <taxon>Tracheophyta</taxon>
        <taxon>Spermatophyta</taxon>
        <taxon>Magnoliopsida</taxon>
        <taxon>eudicotyledons</taxon>
        <taxon>Gunneridae</taxon>
        <taxon>Pentapetalae</taxon>
        <taxon>rosids</taxon>
        <taxon>fabids</taxon>
        <taxon>Malpighiales</taxon>
        <taxon>Salicaceae</taxon>
        <taxon>Saliceae</taxon>
        <taxon>Populus</taxon>
    </lineage>
</organism>
<comment type="caution">
    <text evidence="1">The sequence shown here is derived from an EMBL/GenBank/DDBJ whole genome shotgun (WGS) entry which is preliminary data.</text>
</comment>
<reference evidence="1 2" key="1">
    <citation type="journal article" date="2024" name="Plant Biotechnol. J.">
        <title>Genome and CRISPR/Cas9 system of a widespread forest tree (Populus alba) in the world.</title>
        <authorList>
            <person name="Liu Y.J."/>
            <person name="Jiang P.F."/>
            <person name="Han X.M."/>
            <person name="Li X.Y."/>
            <person name="Wang H.M."/>
            <person name="Wang Y.J."/>
            <person name="Wang X.X."/>
            <person name="Zeng Q.Y."/>
        </authorList>
    </citation>
    <scope>NUCLEOTIDE SEQUENCE [LARGE SCALE GENOMIC DNA]</scope>
    <source>
        <strain evidence="2">cv. PAL-ZL1</strain>
    </source>
</reference>
<accession>A0ACC4AQE3</accession>
<protein>
    <submittedName>
        <fullName evidence="1">Uncharacterized protein</fullName>
    </submittedName>
</protein>